<dbReference type="AlphaFoldDB" id="A0AAW1QGN1"/>
<protein>
    <recommendedName>
        <fullName evidence="5">EF-hand domain-containing protein</fullName>
    </recommendedName>
</protein>
<dbReference type="SMART" id="SM00054">
    <property type="entry name" value="EFh"/>
    <property type="match status" value="2"/>
</dbReference>
<dbReference type="EMBL" id="JALJOR010000003">
    <property type="protein sequence ID" value="KAK9820579.1"/>
    <property type="molecule type" value="Genomic_DNA"/>
</dbReference>
<evidence type="ECO:0000256" key="3">
    <source>
        <dbReference type="SAM" id="Coils"/>
    </source>
</evidence>
<gene>
    <name evidence="6" type="ORF">WJX72_011882</name>
</gene>
<feature type="domain" description="EF-hand" evidence="5">
    <location>
        <begin position="57"/>
        <end position="92"/>
    </location>
</feature>
<dbReference type="Gene3D" id="1.10.287.1490">
    <property type="match status" value="1"/>
</dbReference>
<dbReference type="PANTHER" id="PTHR12932">
    <property type="entry name" value="P25 ALPHA-RELATED"/>
    <property type="match status" value="1"/>
</dbReference>
<dbReference type="CDD" id="cd00051">
    <property type="entry name" value="EFh"/>
    <property type="match status" value="1"/>
</dbReference>
<accession>A0AAW1QGN1</accession>
<feature type="compositionally biased region" description="Low complexity" evidence="4">
    <location>
        <begin position="645"/>
        <end position="659"/>
    </location>
</feature>
<sequence>MTATYQEIFGHGLQEQSSLGPDMKPLLNRVTVPQAERENKLRTMRSDWESLDMAGGGAASKAAEIFRRYDRNNDGRIDMKEMVQAMRELGVLDGFKPKQAGRVLQAEFKQADLDKDGLITFQEFTSYFKKLALFQQQEARAGRLAAGRLKEVPSGWEQNSTLKKCFRNFCQFGKSHAIGVGGTQQALGVLRMNNWQYAHLCKDAGLVEPEGNLSATTIDVIFANCKPTGERHLAYRSWLDSLAMLAEEAGLTFETVAGKLGARPGMLSVPAPATAAAADDEPFKLPKPKVSSPSKVALAWKKPKKRSAAAKRKAGGGKALTPSEAMYRAFSMMDGSMPQGDSDSDQDLGPRRSVAAAIPTESLEELLHKAREQAMEEANRKWAAKSKQLLTRIHMLEDRLSTGEQAVPSHDNSEAASPLNSRSTSLEQPASQRVAFKGEAVSAAAAAAPSAQLSQPPPPSSARQIPVPEGAGLWVQRLVGDIQAQVEGLAGDLVSGLDRQLRGLEGRLQAAEQAQSHAAEARNQELAVRLASLEGQVASLRSSRSSQAGGEVVEQLNGRVRALSATVSGLASQVEEQRRDKTSYEVDTVVRSVEKRVVERQSRLEGALMQVAARVDLLDRSLKQEQQSSLRALEAILAESKEAKSAGAPAAAAAAPAAGTQPHAGAQRGAWRGTAGKA</sequence>
<dbReference type="GO" id="GO:0015631">
    <property type="term" value="F:tubulin binding"/>
    <property type="evidence" value="ECO:0007669"/>
    <property type="project" value="InterPro"/>
</dbReference>
<proteinExistence type="inferred from homology"/>
<feature type="coiled-coil region" evidence="3">
    <location>
        <begin position="494"/>
        <end position="543"/>
    </location>
</feature>
<evidence type="ECO:0000256" key="4">
    <source>
        <dbReference type="SAM" id="MobiDB-lite"/>
    </source>
</evidence>
<dbReference type="InterPro" id="IPR011992">
    <property type="entry name" value="EF-hand-dom_pair"/>
</dbReference>
<dbReference type="InterPro" id="IPR008907">
    <property type="entry name" value="TPP/p25"/>
</dbReference>
<dbReference type="SUPFAM" id="SSF47473">
    <property type="entry name" value="EF-hand"/>
    <property type="match status" value="2"/>
</dbReference>
<comment type="similarity">
    <text evidence="1">Belongs to the TPPP family.</text>
</comment>
<comment type="caution">
    <text evidence="6">The sequence shown here is derived from an EMBL/GenBank/DDBJ whole genome shotgun (WGS) entry which is preliminary data.</text>
</comment>
<keyword evidence="3" id="KW-0175">Coiled coil</keyword>
<dbReference type="GO" id="GO:0005874">
    <property type="term" value="C:microtubule"/>
    <property type="evidence" value="ECO:0007669"/>
    <property type="project" value="TreeGrafter"/>
</dbReference>
<dbReference type="GO" id="GO:0032273">
    <property type="term" value="P:positive regulation of protein polymerization"/>
    <property type="evidence" value="ECO:0007669"/>
    <property type="project" value="TreeGrafter"/>
</dbReference>
<dbReference type="InterPro" id="IPR018247">
    <property type="entry name" value="EF_Hand_1_Ca_BS"/>
</dbReference>
<dbReference type="Gene3D" id="1.10.238.10">
    <property type="entry name" value="EF-hand"/>
    <property type="match status" value="2"/>
</dbReference>
<evidence type="ECO:0000259" key="5">
    <source>
        <dbReference type="PROSITE" id="PS50222"/>
    </source>
</evidence>
<organism evidence="6 7">
    <name type="scientific">[Myrmecia] bisecta</name>
    <dbReference type="NCBI Taxonomy" id="41462"/>
    <lineage>
        <taxon>Eukaryota</taxon>
        <taxon>Viridiplantae</taxon>
        <taxon>Chlorophyta</taxon>
        <taxon>core chlorophytes</taxon>
        <taxon>Trebouxiophyceae</taxon>
        <taxon>Trebouxiales</taxon>
        <taxon>Trebouxiaceae</taxon>
        <taxon>Myrmecia</taxon>
    </lineage>
</organism>
<evidence type="ECO:0000313" key="7">
    <source>
        <dbReference type="Proteomes" id="UP001489004"/>
    </source>
</evidence>
<dbReference type="GO" id="GO:0001578">
    <property type="term" value="P:microtubule bundle formation"/>
    <property type="evidence" value="ECO:0007669"/>
    <property type="project" value="TreeGrafter"/>
</dbReference>
<name>A0AAW1QGN1_9CHLO</name>
<dbReference type="PROSITE" id="PS50222">
    <property type="entry name" value="EF_HAND_2"/>
    <property type="match status" value="2"/>
</dbReference>
<dbReference type="GO" id="GO:0046785">
    <property type="term" value="P:microtubule polymerization"/>
    <property type="evidence" value="ECO:0007669"/>
    <property type="project" value="InterPro"/>
</dbReference>
<evidence type="ECO:0000256" key="1">
    <source>
        <dbReference type="ARBA" id="ARBA00010994"/>
    </source>
</evidence>
<dbReference type="Pfam" id="PF13499">
    <property type="entry name" value="EF-hand_7"/>
    <property type="match status" value="1"/>
</dbReference>
<keyword evidence="7" id="KW-1185">Reference proteome</keyword>
<feature type="compositionally biased region" description="Polar residues" evidence="4">
    <location>
        <begin position="414"/>
        <end position="431"/>
    </location>
</feature>
<keyword evidence="2" id="KW-0106">Calcium</keyword>
<reference evidence="6 7" key="1">
    <citation type="journal article" date="2024" name="Nat. Commun.">
        <title>Phylogenomics reveals the evolutionary origins of lichenization in chlorophyte algae.</title>
        <authorList>
            <person name="Puginier C."/>
            <person name="Libourel C."/>
            <person name="Otte J."/>
            <person name="Skaloud P."/>
            <person name="Haon M."/>
            <person name="Grisel S."/>
            <person name="Petersen M."/>
            <person name="Berrin J.G."/>
            <person name="Delaux P.M."/>
            <person name="Dal Grande F."/>
            <person name="Keller J."/>
        </authorList>
    </citation>
    <scope>NUCLEOTIDE SEQUENCE [LARGE SCALE GENOMIC DNA]</scope>
    <source>
        <strain evidence="6 7">SAG 2043</strain>
    </source>
</reference>
<feature type="domain" description="EF-hand" evidence="5">
    <location>
        <begin position="99"/>
        <end position="134"/>
    </location>
</feature>
<feature type="region of interest" description="Disordered" evidence="4">
    <location>
        <begin position="402"/>
        <end position="432"/>
    </location>
</feature>
<dbReference type="Pfam" id="PF05517">
    <property type="entry name" value="p25-alpha"/>
    <property type="match status" value="1"/>
</dbReference>
<dbReference type="PANTHER" id="PTHR12932:SF9">
    <property type="entry name" value="TUBULIN POLYMERIZATION-PROMOTING PROTEIN HOMOLOG"/>
    <property type="match status" value="1"/>
</dbReference>
<evidence type="ECO:0000256" key="2">
    <source>
        <dbReference type="ARBA" id="ARBA00022837"/>
    </source>
</evidence>
<evidence type="ECO:0000313" key="6">
    <source>
        <dbReference type="EMBL" id="KAK9820579.1"/>
    </source>
</evidence>
<dbReference type="Proteomes" id="UP001489004">
    <property type="component" value="Unassembled WGS sequence"/>
</dbReference>
<feature type="region of interest" description="Disordered" evidence="4">
    <location>
        <begin position="447"/>
        <end position="466"/>
    </location>
</feature>
<dbReference type="GO" id="GO:0005509">
    <property type="term" value="F:calcium ion binding"/>
    <property type="evidence" value="ECO:0007669"/>
    <property type="project" value="InterPro"/>
</dbReference>
<dbReference type="PROSITE" id="PS00018">
    <property type="entry name" value="EF_HAND_1"/>
    <property type="match status" value="2"/>
</dbReference>
<dbReference type="InterPro" id="IPR002048">
    <property type="entry name" value="EF_hand_dom"/>
</dbReference>
<feature type="region of interest" description="Disordered" evidence="4">
    <location>
        <begin position="644"/>
        <end position="678"/>
    </location>
</feature>